<keyword evidence="2" id="KW-0812">Transmembrane</keyword>
<accession>A0A9X3YMF5</accession>
<feature type="compositionally biased region" description="Basic and acidic residues" evidence="1">
    <location>
        <begin position="246"/>
        <end position="266"/>
    </location>
</feature>
<feature type="compositionally biased region" description="Pro residues" evidence="1">
    <location>
        <begin position="119"/>
        <end position="134"/>
    </location>
</feature>
<feature type="region of interest" description="Disordered" evidence="1">
    <location>
        <begin position="119"/>
        <end position="287"/>
    </location>
</feature>
<evidence type="ECO:0000256" key="1">
    <source>
        <dbReference type="SAM" id="MobiDB-lite"/>
    </source>
</evidence>
<evidence type="ECO:0000256" key="2">
    <source>
        <dbReference type="SAM" id="Phobius"/>
    </source>
</evidence>
<comment type="caution">
    <text evidence="3">The sequence shown here is derived from an EMBL/GenBank/DDBJ whole genome shotgun (WGS) entry which is preliminary data.</text>
</comment>
<dbReference type="AlphaFoldDB" id="A0A9X3YMF5"/>
<evidence type="ECO:0000313" key="4">
    <source>
        <dbReference type="Proteomes" id="UP001139971"/>
    </source>
</evidence>
<feature type="compositionally biased region" description="Low complexity" evidence="1">
    <location>
        <begin position="135"/>
        <end position="144"/>
    </location>
</feature>
<feature type="transmembrane region" description="Helical" evidence="2">
    <location>
        <begin position="67"/>
        <end position="88"/>
    </location>
</feature>
<gene>
    <name evidence="3" type="ORF">OD750_021415</name>
</gene>
<keyword evidence="4" id="KW-1185">Reference proteome</keyword>
<keyword evidence="2" id="KW-0472">Membrane</keyword>
<evidence type="ECO:0000313" key="3">
    <source>
        <dbReference type="EMBL" id="MDC8015111.1"/>
    </source>
</evidence>
<reference evidence="3" key="1">
    <citation type="submission" date="2023-02" db="EMBL/GenBank/DDBJ databases">
        <title>Tahibacter soli sp. nov. isolated from soil.</title>
        <authorList>
            <person name="Baek J.H."/>
            <person name="Lee J.K."/>
            <person name="Choi D.G."/>
            <person name="Jeon C.O."/>
        </authorList>
    </citation>
    <scope>NUCLEOTIDE SEQUENCE</scope>
    <source>
        <strain evidence="3">BL</strain>
    </source>
</reference>
<feature type="compositionally biased region" description="Basic and acidic residues" evidence="1">
    <location>
        <begin position="193"/>
        <end position="202"/>
    </location>
</feature>
<organism evidence="3 4">
    <name type="scientific">Tahibacter soli</name>
    <dbReference type="NCBI Taxonomy" id="2983605"/>
    <lineage>
        <taxon>Bacteria</taxon>
        <taxon>Pseudomonadati</taxon>
        <taxon>Pseudomonadota</taxon>
        <taxon>Gammaproteobacteria</taxon>
        <taxon>Lysobacterales</taxon>
        <taxon>Rhodanobacteraceae</taxon>
        <taxon>Tahibacter</taxon>
    </lineage>
</organism>
<feature type="compositionally biased region" description="Basic and acidic residues" evidence="1">
    <location>
        <begin position="227"/>
        <end position="238"/>
    </location>
</feature>
<dbReference type="EMBL" id="JAOVZO020000020">
    <property type="protein sequence ID" value="MDC8015111.1"/>
    <property type="molecule type" value="Genomic_DNA"/>
</dbReference>
<dbReference type="RefSeq" id="WP_263544134.1">
    <property type="nucleotide sequence ID" value="NZ_JAOVZO020000020.1"/>
</dbReference>
<sequence length="353" mass="38192">MSDKPSIDRELDAFLSGEDNEIARIYKKLPQSEPDARLDAAVLAMARGAVEPQRRAAIRHARAQHRLPGWMIGIGTAAGFVFAAGLAWQLRNSINPAPGGEMRPARESNDVINVTILAPPPPPPAAAPPSPPEPAARAAAPAAAQVAQDKDAMLEKLEAPRAKPEVHGVTEYTLPGGSAGRRPQPAPFSALGQDDRQERGNELDTVEVTGNRIRRVDLETAQPTLSLERDEIGADAKKQSNGKLGAPREEEIQRRRDLRAQAKEKAAAAPPAANAAAVAEPKADAGSDRILPVNSAGLQRNAKLPPDKWLLKIRELLQQNKRDEAIDNIDYFRAKYPSYPLPDDLRKLSDESQ</sequence>
<feature type="compositionally biased region" description="Low complexity" evidence="1">
    <location>
        <begin position="267"/>
        <end position="280"/>
    </location>
</feature>
<proteinExistence type="predicted"/>
<dbReference type="Proteomes" id="UP001139971">
    <property type="component" value="Unassembled WGS sequence"/>
</dbReference>
<feature type="compositionally biased region" description="Basic and acidic residues" evidence="1">
    <location>
        <begin position="148"/>
        <end position="168"/>
    </location>
</feature>
<protein>
    <submittedName>
        <fullName evidence="3">Uncharacterized protein</fullName>
    </submittedName>
</protein>
<keyword evidence="2" id="KW-1133">Transmembrane helix</keyword>
<name>A0A9X3YMF5_9GAMM</name>